<dbReference type="Pfam" id="PF09851">
    <property type="entry name" value="SHOCT"/>
    <property type="match status" value="1"/>
</dbReference>
<dbReference type="Proteomes" id="UP000253508">
    <property type="component" value="Unassembled WGS sequence"/>
</dbReference>
<gene>
    <name evidence="2" type="ORF">DTO57_13745</name>
</gene>
<name>A0A367XT06_9MICO</name>
<dbReference type="OrthoDB" id="5996503at2"/>
<keyword evidence="3" id="KW-1185">Reference proteome</keyword>
<comment type="caution">
    <text evidence="2">The sequence shown here is derived from an EMBL/GenBank/DDBJ whole genome shotgun (WGS) entry which is preliminary data.</text>
</comment>
<protein>
    <submittedName>
        <fullName evidence="2">SHOCT domain-containing protein</fullName>
    </submittedName>
</protein>
<feature type="domain" description="SHOCT" evidence="1">
    <location>
        <begin position="189"/>
        <end position="216"/>
    </location>
</feature>
<sequence length="219" mass="23320">MTQEFGGNLRRGPTGERLADRVSHMAGKVIGGHGKDANVDTLFGGTIVVQSGLKWRKLIPERVSSWTLVSSDSSKFRAVGKAVAGAVAPRLLSRTTSDAVGAAIDATVKATHVVRVDWADGKQSLIKLSDDLFTHFALNLATQRAEDETPIVPVAPESQSPTVVEQAFSVVSGLAQKKIADKPKPDIAAQLTSLAALRDQGILTQEEFDAKKAEILARL</sequence>
<evidence type="ECO:0000313" key="2">
    <source>
        <dbReference type="EMBL" id="RCK56747.1"/>
    </source>
</evidence>
<dbReference type="InterPro" id="IPR018649">
    <property type="entry name" value="SHOCT"/>
</dbReference>
<dbReference type="EMBL" id="QORO01000007">
    <property type="protein sequence ID" value="RCK56747.1"/>
    <property type="molecule type" value="Genomic_DNA"/>
</dbReference>
<dbReference type="AlphaFoldDB" id="A0A367XT06"/>
<evidence type="ECO:0000313" key="3">
    <source>
        <dbReference type="Proteomes" id="UP000253508"/>
    </source>
</evidence>
<organism evidence="2 3">
    <name type="scientific">Microbacterium sorbitolivorans</name>
    <dbReference type="NCBI Taxonomy" id="1867410"/>
    <lineage>
        <taxon>Bacteria</taxon>
        <taxon>Bacillati</taxon>
        <taxon>Actinomycetota</taxon>
        <taxon>Actinomycetes</taxon>
        <taxon>Micrococcales</taxon>
        <taxon>Microbacteriaceae</taxon>
        <taxon>Microbacterium</taxon>
    </lineage>
</organism>
<accession>A0A367XT06</accession>
<reference evidence="2 3" key="1">
    <citation type="submission" date="2018-07" db="EMBL/GenBank/DDBJ databases">
        <title>Microbacterium endoborsara sp. nov., a novel actinobacterium isolated from Borszczowia aralocaspica.</title>
        <authorList>
            <person name="An D."/>
        </authorList>
    </citation>
    <scope>NUCLEOTIDE SEQUENCE [LARGE SCALE GENOMIC DNA]</scope>
    <source>
        <strain evidence="2 3">C1.15228</strain>
    </source>
</reference>
<evidence type="ECO:0000259" key="1">
    <source>
        <dbReference type="Pfam" id="PF09851"/>
    </source>
</evidence>
<proteinExistence type="predicted"/>